<dbReference type="InterPro" id="IPR001444">
    <property type="entry name" value="Flag_bb_rod_N"/>
</dbReference>
<keyword evidence="5" id="KW-0964">Secreted</keyword>
<reference evidence="11 12" key="1">
    <citation type="submission" date="2017-08" db="EMBL/GenBank/DDBJ databases">
        <title>Infants hospitalized years apart are colonized by the same room-sourced microbial strains.</title>
        <authorList>
            <person name="Brooks B."/>
            <person name="Olm M.R."/>
            <person name="Firek B.A."/>
            <person name="Baker R."/>
            <person name="Thomas B.C."/>
            <person name="Morowitz M.J."/>
            <person name="Banfield J.F."/>
        </authorList>
    </citation>
    <scope>NUCLEOTIDE SEQUENCE [LARGE SCALE GENOMIC DNA]</scope>
    <source>
        <strain evidence="11">S2_003_000_R2_4</strain>
    </source>
</reference>
<dbReference type="GO" id="GO:0005198">
    <property type="term" value="F:structural molecule activity"/>
    <property type="evidence" value="ECO:0007669"/>
    <property type="project" value="InterPro"/>
</dbReference>
<dbReference type="InterPro" id="IPR002371">
    <property type="entry name" value="FlgK"/>
</dbReference>
<evidence type="ECO:0000259" key="9">
    <source>
        <dbReference type="Pfam" id="PF06429"/>
    </source>
</evidence>
<dbReference type="RefSeq" id="WP_304277991.1">
    <property type="nucleotide sequence ID" value="NZ_QFQZ01000034.1"/>
</dbReference>
<evidence type="ECO:0000313" key="11">
    <source>
        <dbReference type="EMBL" id="PZR33930.1"/>
    </source>
</evidence>
<evidence type="ECO:0000256" key="3">
    <source>
        <dbReference type="ARBA" id="ARBA00009677"/>
    </source>
</evidence>
<comment type="caution">
    <text evidence="11">The sequence shown here is derived from an EMBL/GenBank/DDBJ whole genome shotgun (WGS) entry which is preliminary data.</text>
</comment>
<dbReference type="Pfam" id="PF06429">
    <property type="entry name" value="Flg_bbr_C"/>
    <property type="match status" value="1"/>
</dbReference>
<comment type="subcellular location">
    <subcellularLocation>
        <location evidence="1">Bacterial flagellum basal body</location>
    </subcellularLocation>
    <subcellularLocation>
        <location evidence="2">Secreted</location>
    </subcellularLocation>
</comment>
<dbReference type="GO" id="GO:0009425">
    <property type="term" value="C:bacterial-type flagellum basal body"/>
    <property type="evidence" value="ECO:0007669"/>
    <property type="project" value="UniProtKB-SubCell"/>
</dbReference>
<dbReference type="PROSITE" id="PS00588">
    <property type="entry name" value="FLAGELLA_BB_ROD"/>
    <property type="match status" value="1"/>
</dbReference>
<dbReference type="PRINTS" id="PR01005">
    <property type="entry name" value="FLGHOOKAP1"/>
</dbReference>
<dbReference type="AlphaFoldDB" id="A0A2W5V230"/>
<dbReference type="Pfam" id="PF22638">
    <property type="entry name" value="FlgK_D1"/>
    <property type="match status" value="1"/>
</dbReference>
<dbReference type="GO" id="GO:0005576">
    <property type="term" value="C:extracellular region"/>
    <property type="evidence" value="ECO:0007669"/>
    <property type="project" value="UniProtKB-SubCell"/>
</dbReference>
<keyword evidence="11" id="KW-0966">Cell projection</keyword>
<feature type="domain" description="Flagellar basal body rod protein N-terminal" evidence="8">
    <location>
        <begin position="7"/>
        <end position="36"/>
    </location>
</feature>
<accession>A0A2W5V230</accession>
<dbReference type="Proteomes" id="UP000249393">
    <property type="component" value="Unassembled WGS sequence"/>
</dbReference>
<dbReference type="NCBIfam" id="TIGR02492">
    <property type="entry name" value="flgK_ends"/>
    <property type="match status" value="1"/>
</dbReference>
<dbReference type="InterPro" id="IPR010930">
    <property type="entry name" value="Flg_bb/hook_C_dom"/>
</dbReference>
<dbReference type="Pfam" id="PF00460">
    <property type="entry name" value="Flg_bb_rod"/>
    <property type="match status" value="1"/>
</dbReference>
<evidence type="ECO:0000256" key="5">
    <source>
        <dbReference type="ARBA" id="ARBA00022525"/>
    </source>
</evidence>
<dbReference type="GO" id="GO:0009424">
    <property type="term" value="C:bacterial-type flagellum hook"/>
    <property type="evidence" value="ECO:0007669"/>
    <property type="project" value="InterPro"/>
</dbReference>
<evidence type="ECO:0000256" key="1">
    <source>
        <dbReference type="ARBA" id="ARBA00004117"/>
    </source>
</evidence>
<sequence length="705" mass="73045">MSLNSVMATATSGMMAAQTGLRVTSDNIANVNTKGYVRKTISQSNMLSNGMGVGVNIDAIKRATDRFLQSASLNAASDSGRAAVVASSLDSAQQLFGDPSDDSSFFSRLDDIFSAFSSAQDDPSSTLRRTQVLTRVSDFLNESSRITSSISKLGKDADTRISADVDRINDLLAEIDSLNSDITRARVAGADATGAENVQASRVDELAKLMNVQITPRTMGGVMVRSTEGLSLAGDGAAKVTYQTSPTATGYLTVQLANGSPVPTPLNISSGELRGLLEARNTELVNLSDQLGEFTSRAAEQINRAANAASAVPAPNTLTGRDTGLDAQAAIKGFTGKTTIAITDGLGVIQRRIDIDFSTSSMDVDGVPVSSPPAFTSANFITQLNAAMGTLGSAGFAGGALTLSGSSGLGVAIADGSPASSKAGKGFSHYFGLNDIIRTDGYSPYETGLGPLDAHGFTSGDMTIRLTDVEGGRIRDVLVTPPPGGTMQDLLDALNSRAGGVGLYGSFSLNGKGQISFTSNTTSAVTMSVVADNTERGVGGPSVSQLFGIGPAERSTRGEKFYVDPTMDQNPARLPFAQLDLSQTVGGKPALTVGDGRGALALAKAGDTVTSFSAAGDTSAVTMSVTRYATDFSGSIARKASTAENRKDSAASVSSEIDSQRQSEEGVNLDEELINLTTYQQAFNASARLIQAAKDLYEVLTDLVR</sequence>
<protein>
    <recommendedName>
        <fullName evidence="4">Flagellar hook-associated protein 1</fullName>
    </recommendedName>
</protein>
<dbReference type="InterPro" id="IPR019776">
    <property type="entry name" value="Flagellar_basal_body_rod_CS"/>
</dbReference>
<evidence type="ECO:0000256" key="7">
    <source>
        <dbReference type="SAM" id="MobiDB-lite"/>
    </source>
</evidence>
<feature type="domain" description="Flagellar basal-body/hook protein C-terminal" evidence="9">
    <location>
        <begin position="665"/>
        <end position="702"/>
    </location>
</feature>
<evidence type="ECO:0000256" key="4">
    <source>
        <dbReference type="ARBA" id="ARBA00016244"/>
    </source>
</evidence>
<proteinExistence type="inferred from homology"/>
<feature type="region of interest" description="Disordered" evidence="7">
    <location>
        <begin position="643"/>
        <end position="666"/>
    </location>
</feature>
<keyword evidence="11" id="KW-0282">Flagellum</keyword>
<dbReference type="EMBL" id="QFQZ01000034">
    <property type="protein sequence ID" value="PZR33930.1"/>
    <property type="molecule type" value="Genomic_DNA"/>
</dbReference>
<name>A0A2W5V230_9CAUL</name>
<dbReference type="GO" id="GO:0044780">
    <property type="term" value="P:bacterial-type flagellum assembly"/>
    <property type="evidence" value="ECO:0007669"/>
    <property type="project" value="InterPro"/>
</dbReference>
<keyword evidence="6" id="KW-0975">Bacterial flagellum</keyword>
<feature type="domain" description="Flagellar hook-associated protein FlgK helical" evidence="10">
    <location>
        <begin position="92"/>
        <end position="306"/>
    </location>
</feature>
<evidence type="ECO:0000259" key="8">
    <source>
        <dbReference type="Pfam" id="PF00460"/>
    </source>
</evidence>
<evidence type="ECO:0000313" key="12">
    <source>
        <dbReference type="Proteomes" id="UP000249393"/>
    </source>
</evidence>
<keyword evidence="11" id="KW-0969">Cilium</keyword>
<gene>
    <name evidence="11" type="primary">flgK</name>
    <name evidence="11" type="ORF">DI526_11865</name>
</gene>
<dbReference type="PANTHER" id="PTHR30033">
    <property type="entry name" value="FLAGELLAR HOOK-ASSOCIATED PROTEIN 1"/>
    <property type="match status" value="1"/>
</dbReference>
<evidence type="ECO:0000256" key="6">
    <source>
        <dbReference type="ARBA" id="ARBA00023143"/>
    </source>
</evidence>
<evidence type="ECO:0000259" key="10">
    <source>
        <dbReference type="Pfam" id="PF22638"/>
    </source>
</evidence>
<evidence type="ECO:0000256" key="2">
    <source>
        <dbReference type="ARBA" id="ARBA00004613"/>
    </source>
</evidence>
<dbReference type="SUPFAM" id="SSF64518">
    <property type="entry name" value="Phase 1 flagellin"/>
    <property type="match status" value="1"/>
</dbReference>
<dbReference type="InterPro" id="IPR053927">
    <property type="entry name" value="FlgK_helical"/>
</dbReference>
<organism evidence="11 12">
    <name type="scientific">Caulobacter segnis</name>
    <dbReference type="NCBI Taxonomy" id="88688"/>
    <lineage>
        <taxon>Bacteria</taxon>
        <taxon>Pseudomonadati</taxon>
        <taxon>Pseudomonadota</taxon>
        <taxon>Alphaproteobacteria</taxon>
        <taxon>Caulobacterales</taxon>
        <taxon>Caulobacteraceae</taxon>
        <taxon>Caulobacter</taxon>
    </lineage>
</organism>
<comment type="similarity">
    <text evidence="3">Belongs to the flagella basal body rod proteins family.</text>
</comment>
<dbReference type="PANTHER" id="PTHR30033:SF2">
    <property type="entry name" value="FLAGELLAR HOOK PROTEIN"/>
    <property type="match status" value="1"/>
</dbReference>